<proteinExistence type="predicted"/>
<evidence type="ECO:0000313" key="1">
    <source>
        <dbReference type="EMBL" id="JAD68126.1"/>
    </source>
</evidence>
<organism evidence="1">
    <name type="scientific">Arundo donax</name>
    <name type="common">Giant reed</name>
    <name type="synonym">Donax arundinaceus</name>
    <dbReference type="NCBI Taxonomy" id="35708"/>
    <lineage>
        <taxon>Eukaryota</taxon>
        <taxon>Viridiplantae</taxon>
        <taxon>Streptophyta</taxon>
        <taxon>Embryophyta</taxon>
        <taxon>Tracheophyta</taxon>
        <taxon>Spermatophyta</taxon>
        <taxon>Magnoliopsida</taxon>
        <taxon>Liliopsida</taxon>
        <taxon>Poales</taxon>
        <taxon>Poaceae</taxon>
        <taxon>PACMAD clade</taxon>
        <taxon>Arundinoideae</taxon>
        <taxon>Arundineae</taxon>
        <taxon>Arundo</taxon>
    </lineage>
</organism>
<accession>A0A0A9BXX4</accession>
<dbReference type="AlphaFoldDB" id="A0A0A9BXX4"/>
<protein>
    <submittedName>
        <fullName evidence="1">Uncharacterized protein</fullName>
    </submittedName>
</protein>
<reference evidence="1" key="1">
    <citation type="submission" date="2014-09" db="EMBL/GenBank/DDBJ databases">
        <authorList>
            <person name="Magalhaes I.L.F."/>
            <person name="Oliveira U."/>
            <person name="Santos F.R."/>
            <person name="Vidigal T.H.D.A."/>
            <person name="Brescovit A.D."/>
            <person name="Santos A.J."/>
        </authorList>
    </citation>
    <scope>NUCLEOTIDE SEQUENCE</scope>
    <source>
        <tissue evidence="1">Shoot tissue taken approximately 20 cm above the soil surface</tissue>
    </source>
</reference>
<reference evidence="1" key="2">
    <citation type="journal article" date="2015" name="Data Brief">
        <title>Shoot transcriptome of the giant reed, Arundo donax.</title>
        <authorList>
            <person name="Barrero R.A."/>
            <person name="Guerrero F.D."/>
            <person name="Moolhuijzen P."/>
            <person name="Goolsby J.A."/>
            <person name="Tidwell J."/>
            <person name="Bellgard S.E."/>
            <person name="Bellgard M.I."/>
        </authorList>
    </citation>
    <scope>NUCLEOTIDE SEQUENCE</scope>
    <source>
        <tissue evidence="1">Shoot tissue taken approximately 20 cm above the soil surface</tissue>
    </source>
</reference>
<name>A0A0A9BXX4_ARUDO</name>
<dbReference type="EMBL" id="GBRH01229769">
    <property type="protein sequence ID" value="JAD68126.1"/>
    <property type="molecule type" value="Transcribed_RNA"/>
</dbReference>
<sequence length="30" mass="3459">MFLSLDGIHWTKRTIRRACLGEGMLRARLG</sequence>